<feature type="transmembrane region" description="Helical" evidence="13">
    <location>
        <begin position="43"/>
        <end position="61"/>
    </location>
</feature>
<dbReference type="HAMAP" id="MF_00287">
    <property type="entry name" value="BdbC"/>
    <property type="match status" value="1"/>
</dbReference>
<gene>
    <name evidence="12" type="primary">bdbC</name>
    <name evidence="14" type="ORF">ACFODW_16765</name>
</gene>
<evidence type="ECO:0000256" key="13">
    <source>
        <dbReference type="SAM" id="Phobius"/>
    </source>
</evidence>
<evidence type="ECO:0000256" key="5">
    <source>
        <dbReference type="ARBA" id="ARBA00022982"/>
    </source>
</evidence>
<evidence type="ECO:0000256" key="1">
    <source>
        <dbReference type="ARBA" id="ARBA00004141"/>
    </source>
</evidence>
<dbReference type="PIRSF" id="PIRSF036659">
    <property type="entry name" value="BdbC"/>
    <property type="match status" value="1"/>
</dbReference>
<dbReference type="PANTHER" id="PTHR43469">
    <property type="entry name" value="DISULFIDE FORMATION PROTEIN-RELATED"/>
    <property type="match status" value="1"/>
</dbReference>
<dbReference type="SUPFAM" id="SSF158442">
    <property type="entry name" value="DsbB-like"/>
    <property type="match status" value="1"/>
</dbReference>
<dbReference type="InterPro" id="IPR012187">
    <property type="entry name" value="Disulphide_bond_form_BdbC"/>
</dbReference>
<evidence type="ECO:0000256" key="9">
    <source>
        <dbReference type="ARBA" id="ARBA00023157"/>
    </source>
</evidence>
<protein>
    <recommendedName>
        <fullName evidence="12">Probable disulfide formation protein</fullName>
    </recommendedName>
    <alternativeName>
        <fullName evidence="12">Disulfide oxidoreductase</fullName>
    </alternativeName>
    <alternativeName>
        <fullName evidence="12">Thiol-disulfide oxidoreductase</fullName>
    </alternativeName>
</protein>
<evidence type="ECO:0000256" key="8">
    <source>
        <dbReference type="ARBA" id="ARBA00023136"/>
    </source>
</evidence>
<evidence type="ECO:0000256" key="12">
    <source>
        <dbReference type="HAMAP-Rule" id="MF_00287"/>
    </source>
</evidence>
<keyword evidence="6 12" id="KW-1133">Transmembrane helix</keyword>
<dbReference type="InterPro" id="IPR003752">
    <property type="entry name" value="DiS_bond_form_DsbB/BdbC"/>
</dbReference>
<evidence type="ECO:0000313" key="14">
    <source>
        <dbReference type="EMBL" id="MFC2949976.1"/>
    </source>
</evidence>
<keyword evidence="3 12" id="KW-0813">Transport</keyword>
<dbReference type="EMBL" id="JBHRRZ010000039">
    <property type="protein sequence ID" value="MFC2949976.1"/>
    <property type="molecule type" value="Genomic_DNA"/>
</dbReference>
<feature type="transmembrane region" description="Helical" evidence="13">
    <location>
        <begin position="12"/>
        <end position="31"/>
    </location>
</feature>
<comment type="function">
    <text evidence="12">Required for disulfide bond formation in some proteins.</text>
</comment>
<keyword evidence="10 12" id="KW-0143">Chaperone</keyword>
<feature type="disulfide bond" description="Redox-active" evidence="12">
    <location>
        <begin position="39"/>
        <end position="42"/>
    </location>
</feature>
<proteinExistence type="inferred from homology"/>
<keyword evidence="8 12" id="KW-0472">Membrane</keyword>
<organism evidence="14 15">
    <name type="scientific">Virgibacillus sediminis</name>
    <dbReference type="NCBI Taxonomy" id="202260"/>
    <lineage>
        <taxon>Bacteria</taxon>
        <taxon>Bacillati</taxon>
        <taxon>Bacillota</taxon>
        <taxon>Bacilli</taxon>
        <taxon>Bacillales</taxon>
        <taxon>Bacillaceae</taxon>
        <taxon>Virgibacillus</taxon>
    </lineage>
</organism>
<evidence type="ECO:0000256" key="4">
    <source>
        <dbReference type="ARBA" id="ARBA00022692"/>
    </source>
</evidence>
<evidence type="ECO:0000313" key="15">
    <source>
        <dbReference type="Proteomes" id="UP001595387"/>
    </source>
</evidence>
<evidence type="ECO:0000256" key="6">
    <source>
        <dbReference type="ARBA" id="ARBA00022989"/>
    </source>
</evidence>
<accession>A0ABV7AAR6</accession>
<keyword evidence="12" id="KW-1003">Cell membrane</keyword>
<comment type="subcellular location">
    <subcellularLocation>
        <location evidence="12">Cell membrane</location>
        <topology evidence="12">Multi-pass membrane protein</topology>
    </subcellularLocation>
    <subcellularLocation>
        <location evidence="1">Membrane</location>
        <topology evidence="1">Multi-pass membrane protein</topology>
    </subcellularLocation>
</comment>
<dbReference type="NCBIfam" id="NF002849">
    <property type="entry name" value="PRK03113.1"/>
    <property type="match status" value="1"/>
</dbReference>
<evidence type="ECO:0000256" key="2">
    <source>
        <dbReference type="ARBA" id="ARBA00007602"/>
    </source>
</evidence>
<keyword evidence="9 12" id="KW-1015">Disulfide bond</keyword>
<keyword evidence="7 12" id="KW-0560">Oxidoreductase</keyword>
<keyword evidence="15" id="KW-1185">Reference proteome</keyword>
<comment type="caution">
    <text evidence="14">The sequence shown here is derived from an EMBL/GenBank/DDBJ whole genome shotgun (WGS) entry which is preliminary data.</text>
</comment>
<dbReference type="RefSeq" id="WP_390307936.1">
    <property type="nucleotide sequence ID" value="NZ_JBHRRZ010000039.1"/>
</dbReference>
<feature type="transmembrane region" description="Helical" evidence="13">
    <location>
        <begin position="68"/>
        <end position="87"/>
    </location>
</feature>
<evidence type="ECO:0000256" key="11">
    <source>
        <dbReference type="ARBA" id="ARBA00023284"/>
    </source>
</evidence>
<comment type="similarity">
    <text evidence="2 12">Belongs to the DsbB family. BdbC subfamily.</text>
</comment>
<dbReference type="Pfam" id="PF02600">
    <property type="entry name" value="DsbB"/>
    <property type="match status" value="1"/>
</dbReference>
<dbReference type="Proteomes" id="UP001595387">
    <property type="component" value="Unassembled WGS sequence"/>
</dbReference>
<keyword evidence="11 12" id="KW-0676">Redox-active center</keyword>
<reference evidence="15" key="1">
    <citation type="journal article" date="2019" name="Int. J. Syst. Evol. Microbiol.">
        <title>The Global Catalogue of Microorganisms (GCM) 10K type strain sequencing project: providing services to taxonomists for standard genome sequencing and annotation.</title>
        <authorList>
            <consortium name="The Broad Institute Genomics Platform"/>
            <consortium name="The Broad Institute Genome Sequencing Center for Infectious Disease"/>
            <person name="Wu L."/>
            <person name="Ma J."/>
        </authorList>
    </citation>
    <scope>NUCLEOTIDE SEQUENCE [LARGE SCALE GENOMIC DNA]</scope>
    <source>
        <strain evidence="15">KCTC 13193</strain>
    </source>
</reference>
<dbReference type="InterPro" id="IPR023380">
    <property type="entry name" value="DsbB-like_sf"/>
</dbReference>
<comment type="caution">
    <text evidence="12">Lacks conserved residue(s) required for the propagation of feature annotation.</text>
</comment>
<keyword evidence="5 12" id="KW-0249">Electron transport</keyword>
<evidence type="ECO:0000256" key="3">
    <source>
        <dbReference type="ARBA" id="ARBA00022448"/>
    </source>
</evidence>
<sequence>MTDYKGKVVENLLFFIWGVALVATAGSLFYSEVMGYTPCMLCWVQRIFMYPLIIIYGTAIWKKDAKIALPGLILSGIGMMVSIYHYMVQNLPALQEAGEGCGPVACNLKYVNYFGFVTIPFLAGTAFILIFIMHVIILKQQKGK</sequence>
<name>A0ABV7AAR6_9BACI</name>
<dbReference type="PANTHER" id="PTHR43469:SF1">
    <property type="entry name" value="SPBETA PROPHAGE-DERIVED DISULFIDE BOND FORMATION PROTEIN B"/>
    <property type="match status" value="1"/>
</dbReference>
<evidence type="ECO:0000256" key="10">
    <source>
        <dbReference type="ARBA" id="ARBA00023186"/>
    </source>
</evidence>
<keyword evidence="4 12" id="KW-0812">Transmembrane</keyword>
<evidence type="ECO:0000256" key="7">
    <source>
        <dbReference type="ARBA" id="ARBA00023002"/>
    </source>
</evidence>
<feature type="transmembrane region" description="Helical" evidence="13">
    <location>
        <begin position="113"/>
        <end position="138"/>
    </location>
</feature>
<dbReference type="Gene3D" id="1.20.1550.10">
    <property type="entry name" value="DsbB-like"/>
    <property type="match status" value="1"/>
</dbReference>